<feature type="domain" description="Enoyl reductase (ER)" evidence="2">
    <location>
        <begin position="10"/>
        <end position="325"/>
    </location>
</feature>
<proteinExistence type="predicted"/>
<dbReference type="SUPFAM" id="SSF51735">
    <property type="entry name" value="NAD(P)-binding Rossmann-fold domains"/>
    <property type="match status" value="1"/>
</dbReference>
<dbReference type="InterPro" id="IPR020843">
    <property type="entry name" value="ER"/>
</dbReference>
<dbReference type="Pfam" id="PF08240">
    <property type="entry name" value="ADH_N"/>
    <property type="match status" value="1"/>
</dbReference>
<sequence>MKALLSSVPGGPESLAIGERPDPVPGVGEVRLAVRACAINYPDVLIIEDRYQFKPERPFSPGVEVSGIVEALGPDVDGLTVGQRVIASVGWGGLAEKVNAEVGKCVSMPDDVPFDVGASLLVTYGTSYHALVDKAAIAPGETLFVLGASGGVGLAAVEIGRALGARVVAGVSTPEKAEIARAAGASDVVIYPTTPDDPRALAALFKSALPSGADVIYDAVGGGYAEPALRSIAWEGRYLVIGFAAGIPAPPFNLALLKGCSIIGIFWGAWLERNAGQHQHNNQALLQMYRDGLIKPLISERFPLERGGEAIRRLADRKAVGKLIVIP</sequence>
<dbReference type="Gene3D" id="3.40.50.720">
    <property type="entry name" value="NAD(P)-binding Rossmann-like Domain"/>
    <property type="match status" value="1"/>
</dbReference>
<dbReference type="RefSeq" id="WP_184067627.1">
    <property type="nucleotide sequence ID" value="NZ_JACHNZ010000015.1"/>
</dbReference>
<evidence type="ECO:0000313" key="3">
    <source>
        <dbReference type="EMBL" id="MBB4631970.1"/>
    </source>
</evidence>
<protein>
    <submittedName>
        <fullName evidence="3">NADPH2:quinone reductase</fullName>
        <ecNumber evidence="3">1.6.5.5</ecNumber>
    </submittedName>
</protein>
<comment type="caution">
    <text evidence="3">The sequence shown here is derived from an EMBL/GenBank/DDBJ whole genome shotgun (WGS) entry which is preliminary data.</text>
</comment>
<keyword evidence="3" id="KW-0560">Oxidoreductase</keyword>
<dbReference type="SUPFAM" id="SSF50129">
    <property type="entry name" value="GroES-like"/>
    <property type="match status" value="1"/>
</dbReference>
<dbReference type="Proteomes" id="UP000566324">
    <property type="component" value="Unassembled WGS sequence"/>
</dbReference>
<evidence type="ECO:0000259" key="2">
    <source>
        <dbReference type="SMART" id="SM00829"/>
    </source>
</evidence>
<dbReference type="PANTHER" id="PTHR43677">
    <property type="entry name" value="SHORT-CHAIN DEHYDROGENASE/REDUCTASE"/>
    <property type="match status" value="1"/>
</dbReference>
<dbReference type="CDD" id="cd08241">
    <property type="entry name" value="QOR1"/>
    <property type="match status" value="1"/>
</dbReference>
<dbReference type="EMBL" id="JACHNZ010000015">
    <property type="protein sequence ID" value="MBB4631970.1"/>
    <property type="molecule type" value="Genomic_DNA"/>
</dbReference>
<dbReference type="Pfam" id="PF00107">
    <property type="entry name" value="ADH_zinc_N"/>
    <property type="match status" value="1"/>
</dbReference>
<dbReference type="GO" id="GO:0003960">
    <property type="term" value="F:quinone reductase (NADPH) activity"/>
    <property type="evidence" value="ECO:0007669"/>
    <property type="project" value="UniProtKB-EC"/>
</dbReference>
<organism evidence="3 4">
    <name type="scientific">Sphingosinicella soli</name>
    <dbReference type="NCBI Taxonomy" id="333708"/>
    <lineage>
        <taxon>Bacteria</taxon>
        <taxon>Pseudomonadati</taxon>
        <taxon>Pseudomonadota</taxon>
        <taxon>Alphaproteobacteria</taxon>
        <taxon>Sphingomonadales</taxon>
        <taxon>Sphingosinicellaceae</taxon>
        <taxon>Sphingosinicella</taxon>
    </lineage>
</organism>
<dbReference type="InterPro" id="IPR011032">
    <property type="entry name" value="GroES-like_sf"/>
</dbReference>
<dbReference type="PANTHER" id="PTHR43677:SF4">
    <property type="entry name" value="QUINONE OXIDOREDUCTASE-LIKE PROTEIN 2"/>
    <property type="match status" value="1"/>
</dbReference>
<keyword evidence="4" id="KW-1185">Reference proteome</keyword>
<accession>A0A7W7F5Z1</accession>
<reference evidence="3 4" key="1">
    <citation type="submission" date="2020-08" db="EMBL/GenBank/DDBJ databases">
        <title>Genomic Encyclopedia of Type Strains, Phase IV (KMG-IV): sequencing the most valuable type-strain genomes for metagenomic binning, comparative biology and taxonomic classification.</title>
        <authorList>
            <person name="Goeker M."/>
        </authorList>
    </citation>
    <scope>NUCLEOTIDE SEQUENCE [LARGE SCALE GENOMIC DNA]</scope>
    <source>
        <strain evidence="3 4">DSM 17328</strain>
    </source>
</reference>
<dbReference type="AlphaFoldDB" id="A0A7W7F5Z1"/>
<feature type="region of interest" description="Disordered" evidence="1">
    <location>
        <begin position="1"/>
        <end position="20"/>
    </location>
</feature>
<dbReference type="InterPro" id="IPR013149">
    <property type="entry name" value="ADH-like_C"/>
</dbReference>
<dbReference type="SMART" id="SM00829">
    <property type="entry name" value="PKS_ER"/>
    <property type="match status" value="1"/>
</dbReference>
<name>A0A7W7F5Z1_9SPHN</name>
<dbReference type="InterPro" id="IPR036291">
    <property type="entry name" value="NAD(P)-bd_dom_sf"/>
</dbReference>
<dbReference type="Gene3D" id="3.90.180.10">
    <property type="entry name" value="Medium-chain alcohol dehydrogenases, catalytic domain"/>
    <property type="match status" value="1"/>
</dbReference>
<gene>
    <name evidence="3" type="ORF">GGQ98_001587</name>
</gene>
<dbReference type="EC" id="1.6.5.5" evidence="3"/>
<evidence type="ECO:0000313" key="4">
    <source>
        <dbReference type="Proteomes" id="UP000566324"/>
    </source>
</evidence>
<dbReference type="InterPro" id="IPR013154">
    <property type="entry name" value="ADH-like_N"/>
</dbReference>
<dbReference type="InterPro" id="IPR051397">
    <property type="entry name" value="Zn-ADH-like_protein"/>
</dbReference>
<evidence type="ECO:0000256" key="1">
    <source>
        <dbReference type="SAM" id="MobiDB-lite"/>
    </source>
</evidence>